<dbReference type="EMBL" id="CAJOAX010008719">
    <property type="protein sequence ID" value="CAF4040751.1"/>
    <property type="molecule type" value="Genomic_DNA"/>
</dbReference>
<name>A0A819WUD3_9BILA</name>
<evidence type="ECO:0000313" key="4">
    <source>
        <dbReference type="EMBL" id="CAF4126816.1"/>
    </source>
</evidence>
<evidence type="ECO:0008006" key="6">
    <source>
        <dbReference type="Google" id="ProtNLM"/>
    </source>
</evidence>
<organism evidence="4 5">
    <name type="scientific">Rotaria sordida</name>
    <dbReference type="NCBI Taxonomy" id="392033"/>
    <lineage>
        <taxon>Eukaryota</taxon>
        <taxon>Metazoa</taxon>
        <taxon>Spiralia</taxon>
        <taxon>Gnathifera</taxon>
        <taxon>Rotifera</taxon>
        <taxon>Eurotatoria</taxon>
        <taxon>Bdelloidea</taxon>
        <taxon>Philodinida</taxon>
        <taxon>Philodinidae</taxon>
        <taxon>Rotaria</taxon>
    </lineage>
</organism>
<gene>
    <name evidence="4" type="ORF">FNK824_LOCUS32556</name>
    <name evidence="3" type="ORF">OTI717_LOCUS31115</name>
    <name evidence="2" type="ORF">SEV965_LOCUS25930</name>
</gene>
<feature type="coiled-coil region" evidence="1">
    <location>
        <begin position="804"/>
        <end position="838"/>
    </location>
</feature>
<comment type="caution">
    <text evidence="4">The sequence shown here is derived from an EMBL/GenBank/DDBJ whole genome shotgun (WGS) entry which is preliminary data.</text>
</comment>
<dbReference type="AlphaFoldDB" id="A0A819WUD3"/>
<dbReference type="Proteomes" id="UP000663874">
    <property type="component" value="Unassembled WGS sequence"/>
</dbReference>
<accession>A0A819WUD3</accession>
<dbReference type="Proteomes" id="UP000663823">
    <property type="component" value="Unassembled WGS sequence"/>
</dbReference>
<sequence>MSNSQKGLCPVCRVSVQVKNFKRHWCTHHERNERKRTYDEVFNTLKTNISNQHKITTTAAIDKFFDNKKRQLSEDVQQECITTIIQQSFDTLSSLLISSNIYLNESNSNDYDDMTILRQIFEGIFAQLENEQHVFHINSVIDQNDDLILTDNSSLGMISSNMIQSKNMNDNDALMSLNDLITDAISPDTSYKNIIDNEACCSSTYISINRPAYIKISLPGVQFITDRELKFVDQQRSLLNDNVWLPDGAAGKSKPSSTWFTAARATWLRAVYSEKKYGLLCIICAQEAKTRQYEESELHKQSLMKYQSKIQSEDHGTVIEQLHSTKINTKKASLDYLRAVARSFIFLLKQEFAFTNLKDLIKLQQLNLSEPIVQWLSIANKKELYWSAESRGDWLLSVQKWLWKKQLEELKDVTYITIIADETCDVTVMEQLCICLRYFNPSTRELVERIICLCKIHSQTGEAIFDVINQFLFDLEKESDKKFILVGQCFDGASSVRCQAQGHIRSRINAFAFYVHCRSHLINLSVKDTLTNEFYKSYDLIHRTRVFFQESPQRLDTLKRSQIFHEISKEGSKVPSASDTRWVYHYQLADFMWTHIVSIVSTLIQIHENNKDGSETANGFAIRFVNEKFIYEAGIMKIILGHVKLFLKQTESHSMTFDKFSTCLDSTTIRIENTLNEFDYEIYKQKVKECRVLLPMTHRTAHSTRSSNFINNNSNDIHIDMAIGLNDYGKKFINSTLNSINERFGQDSCIIMDNISMFTKLNDYSNEEVLKNPSLNLYCNEMYYKHKGVNHKIYERTDEPLLCFAKLEKELPQVRVLLKSANNEVKRMQEKKKINDEVYLLDILKFLSVNGNYLVPEWLKLYQTLTTLSIGSNECETSFSALKRIKTKLRNNLSSTALETAVKFSVSKPDVTDDDLDDIVQHFCMYPGRAKARNIKI</sequence>
<reference evidence="4" key="1">
    <citation type="submission" date="2021-02" db="EMBL/GenBank/DDBJ databases">
        <authorList>
            <person name="Nowell W R."/>
        </authorList>
    </citation>
    <scope>NUCLEOTIDE SEQUENCE</scope>
</reference>
<dbReference type="EMBL" id="CAJOBE010011255">
    <property type="protein sequence ID" value="CAF4126816.1"/>
    <property type="molecule type" value="Genomic_DNA"/>
</dbReference>
<proteinExistence type="predicted"/>
<dbReference type="PANTHER" id="PTHR46880">
    <property type="entry name" value="RAS-ASSOCIATING DOMAIN-CONTAINING PROTEIN"/>
    <property type="match status" value="1"/>
</dbReference>
<evidence type="ECO:0000313" key="2">
    <source>
        <dbReference type="EMBL" id="CAF1294125.1"/>
    </source>
</evidence>
<dbReference type="SUPFAM" id="SSF53098">
    <property type="entry name" value="Ribonuclease H-like"/>
    <property type="match status" value="1"/>
</dbReference>
<dbReference type="PANTHER" id="PTHR46880:SF5">
    <property type="entry name" value="DUF4371 DOMAIN-CONTAINING PROTEIN"/>
    <property type="match status" value="1"/>
</dbReference>
<dbReference type="InterPro" id="IPR012337">
    <property type="entry name" value="RNaseH-like_sf"/>
</dbReference>
<dbReference type="EMBL" id="CAJNOU010002144">
    <property type="protein sequence ID" value="CAF1294125.1"/>
    <property type="molecule type" value="Genomic_DNA"/>
</dbReference>
<keyword evidence="1" id="KW-0175">Coiled coil</keyword>
<evidence type="ECO:0000313" key="5">
    <source>
        <dbReference type="Proteomes" id="UP000663874"/>
    </source>
</evidence>
<protein>
    <recommendedName>
        <fullName evidence="6">Zinc finger MYM-type protein 1-like</fullName>
    </recommendedName>
</protein>
<evidence type="ECO:0000313" key="3">
    <source>
        <dbReference type="EMBL" id="CAF4040751.1"/>
    </source>
</evidence>
<dbReference type="Proteomes" id="UP000663889">
    <property type="component" value="Unassembled WGS sequence"/>
</dbReference>
<evidence type="ECO:0000256" key="1">
    <source>
        <dbReference type="SAM" id="Coils"/>
    </source>
</evidence>